<feature type="DNA-binding region" description="Homeobox" evidence="2">
    <location>
        <begin position="581"/>
        <end position="631"/>
    </location>
</feature>
<dbReference type="OrthoDB" id="6159439at2759"/>
<protein>
    <recommendedName>
        <fullName evidence="6">Homeobox domain-containing protein</fullName>
    </recommendedName>
</protein>
<feature type="compositionally biased region" description="Basic and acidic residues" evidence="5">
    <location>
        <begin position="1"/>
        <end position="14"/>
    </location>
</feature>
<reference evidence="8" key="1">
    <citation type="submission" date="2017-10" db="EMBL/GenBank/DDBJ databases">
        <title>Rapid genome shrinkage in a self-fertile nematode reveals novel sperm competition proteins.</title>
        <authorList>
            <person name="Yin D."/>
            <person name="Schwarz E.M."/>
            <person name="Thomas C.G."/>
            <person name="Felde R.L."/>
            <person name="Korf I.F."/>
            <person name="Cutter A.D."/>
            <person name="Schartner C.M."/>
            <person name="Ralston E.J."/>
            <person name="Meyer B.J."/>
            <person name="Haag E.S."/>
        </authorList>
    </citation>
    <scope>NUCLEOTIDE SEQUENCE [LARGE SCALE GENOMIC DNA]</scope>
    <source>
        <strain evidence="8">JU1422</strain>
    </source>
</reference>
<keyword evidence="8" id="KW-1185">Reference proteome</keyword>
<dbReference type="SUPFAM" id="SSF46689">
    <property type="entry name" value="Homeodomain-like"/>
    <property type="match status" value="3"/>
</dbReference>
<comment type="caution">
    <text evidence="7">The sequence shown here is derived from an EMBL/GenBank/DDBJ whole genome shotgun (WGS) entry which is preliminary data.</text>
</comment>
<dbReference type="PROSITE" id="PS50071">
    <property type="entry name" value="HOMEOBOX_2"/>
    <property type="match status" value="2"/>
</dbReference>
<keyword evidence="2 3" id="KW-0539">Nucleus</keyword>
<sequence>MSQLCKEDDVKSETSEISEVSFLEDSDVESDDLKSINSQDLDTPDVSDGEMEEPKCSPKMSGNSDSDSKILENSENVKSLPLYLPPQETSTETRQFKDSEDSGSSDSEFSVLGKSNGSIESIDSEEEPEEEEEHPKIQQKSEKNLGSLISAVENLNIELGKMKVKILESVNKRNAKKESVELKCQKLKDLMKIQNLELELKKATDQNKVLEKELQDAKSEIQNLKKSLENRKEKREPVILKQVVPIFGRGLLKTDVFGIEQQTIPSFDFKRSEKPLEDKKEKRQPVLLKPSILGRGLQTGVFGSEHAAVPTFDFIGSKNWLEKRRAERSKENSSRTVKEDSEEKNPEPDSEIVAERSLTQLQMEILEKEFQRAQWPDHFEREGIAQEIGVSEQRVENWFMIRRAKWNKENSSEPVELSEDDNQESDSETVTEQSFTQLQDELLEKEFEKTKYPGIFEREKIAGEIGVSLKSVTGCLSKQQRSQQPSGSQEVLEGSKDDKQAFKQLFAQQTAIFAKEVARSKYPDELGREHQITMGEIAEYLSQKRAKQESERQSQPLKVLQESENKEDDEYTEVIDEVFTPSQLEGLEKEFQRTQYPDIYVRARLSRQLDINVHNIEVWLLNRRAKWRQEQRSEAMKQSQK</sequence>
<keyword evidence="2 3" id="KW-0371">Homeobox</keyword>
<feature type="compositionally biased region" description="Basic and acidic residues" evidence="5">
    <location>
        <begin position="133"/>
        <end position="143"/>
    </location>
</feature>
<organism evidence="7 8">
    <name type="scientific">Caenorhabditis nigoni</name>
    <dbReference type="NCBI Taxonomy" id="1611254"/>
    <lineage>
        <taxon>Eukaryota</taxon>
        <taxon>Metazoa</taxon>
        <taxon>Ecdysozoa</taxon>
        <taxon>Nematoda</taxon>
        <taxon>Chromadorea</taxon>
        <taxon>Rhabditida</taxon>
        <taxon>Rhabditina</taxon>
        <taxon>Rhabditomorpha</taxon>
        <taxon>Rhabditoidea</taxon>
        <taxon>Rhabditidae</taxon>
        <taxon>Peloderinae</taxon>
        <taxon>Caenorhabditis</taxon>
    </lineage>
</organism>
<evidence type="ECO:0000313" key="7">
    <source>
        <dbReference type="EMBL" id="PIC36920.1"/>
    </source>
</evidence>
<gene>
    <name evidence="7" type="primary">Cnig_chr_IV.g15736</name>
    <name evidence="7" type="ORF">B9Z55_015736</name>
</gene>
<evidence type="ECO:0000259" key="6">
    <source>
        <dbReference type="PROSITE" id="PS50071"/>
    </source>
</evidence>
<accession>A0A2G5UBI5</accession>
<evidence type="ECO:0000256" key="2">
    <source>
        <dbReference type="PROSITE-ProRule" id="PRU00108"/>
    </source>
</evidence>
<dbReference type="AlphaFoldDB" id="A0A2G5UBI5"/>
<evidence type="ECO:0000256" key="4">
    <source>
        <dbReference type="SAM" id="Coils"/>
    </source>
</evidence>
<dbReference type="EMBL" id="PDUG01000004">
    <property type="protein sequence ID" value="PIC36920.1"/>
    <property type="molecule type" value="Genomic_DNA"/>
</dbReference>
<dbReference type="Proteomes" id="UP000230233">
    <property type="component" value="Chromosome IV"/>
</dbReference>
<feature type="region of interest" description="Disordered" evidence="5">
    <location>
        <begin position="544"/>
        <end position="566"/>
    </location>
</feature>
<keyword evidence="4" id="KW-0175">Coiled coil</keyword>
<evidence type="ECO:0000256" key="5">
    <source>
        <dbReference type="SAM" id="MobiDB-lite"/>
    </source>
</evidence>
<dbReference type="PANTHER" id="PTHR24329">
    <property type="entry name" value="HOMEOBOX PROTEIN ARISTALESS"/>
    <property type="match status" value="1"/>
</dbReference>
<dbReference type="InterPro" id="IPR050649">
    <property type="entry name" value="Paired_Homeobox_TFs"/>
</dbReference>
<dbReference type="Gene3D" id="1.10.10.60">
    <property type="entry name" value="Homeodomain-like"/>
    <property type="match status" value="3"/>
</dbReference>
<proteinExistence type="predicted"/>
<dbReference type="GO" id="GO:0005634">
    <property type="term" value="C:nucleus"/>
    <property type="evidence" value="ECO:0007669"/>
    <property type="project" value="UniProtKB-SubCell"/>
</dbReference>
<dbReference type="GO" id="GO:0000977">
    <property type="term" value="F:RNA polymerase II transcription regulatory region sequence-specific DNA binding"/>
    <property type="evidence" value="ECO:0007669"/>
    <property type="project" value="TreeGrafter"/>
</dbReference>
<dbReference type="PANTHER" id="PTHR24329:SF567">
    <property type="entry name" value="RHOX HOMEOBOX FAMILY MEMBER 2-RELATED"/>
    <property type="match status" value="1"/>
</dbReference>
<feature type="domain" description="Homeobox" evidence="6">
    <location>
        <begin position="579"/>
        <end position="630"/>
    </location>
</feature>
<keyword evidence="2 3" id="KW-0238">DNA-binding</keyword>
<dbReference type="GO" id="GO:0000981">
    <property type="term" value="F:DNA-binding transcription factor activity, RNA polymerase II-specific"/>
    <property type="evidence" value="ECO:0007669"/>
    <property type="project" value="TreeGrafter"/>
</dbReference>
<evidence type="ECO:0000313" key="8">
    <source>
        <dbReference type="Proteomes" id="UP000230233"/>
    </source>
</evidence>
<feature type="compositionally biased region" description="Acidic residues" evidence="5">
    <location>
        <begin position="416"/>
        <end position="429"/>
    </location>
</feature>
<feature type="region of interest" description="Disordered" evidence="5">
    <location>
        <begin position="1"/>
        <end position="144"/>
    </location>
</feature>
<feature type="region of interest" description="Disordered" evidence="5">
    <location>
        <begin position="409"/>
        <end position="433"/>
    </location>
</feature>
<feature type="region of interest" description="Disordered" evidence="5">
    <location>
        <begin position="325"/>
        <end position="353"/>
    </location>
</feature>
<feature type="compositionally biased region" description="Acidic residues" evidence="5">
    <location>
        <begin position="42"/>
        <end position="51"/>
    </location>
</feature>
<feature type="DNA-binding region" description="Homeobox" evidence="2">
    <location>
        <begin position="351"/>
        <end position="410"/>
    </location>
</feature>
<dbReference type="Pfam" id="PF00046">
    <property type="entry name" value="Homeodomain"/>
    <property type="match status" value="3"/>
</dbReference>
<feature type="coiled-coil region" evidence="4">
    <location>
        <begin position="193"/>
        <end position="234"/>
    </location>
</feature>
<name>A0A2G5UBI5_9PELO</name>
<evidence type="ECO:0000256" key="1">
    <source>
        <dbReference type="ARBA" id="ARBA00004123"/>
    </source>
</evidence>
<evidence type="ECO:0000256" key="3">
    <source>
        <dbReference type="RuleBase" id="RU000682"/>
    </source>
</evidence>
<dbReference type="SMART" id="SM00389">
    <property type="entry name" value="HOX"/>
    <property type="match status" value="3"/>
</dbReference>
<dbReference type="InterPro" id="IPR001356">
    <property type="entry name" value="HD"/>
</dbReference>
<feature type="compositionally biased region" description="Acidic residues" evidence="5">
    <location>
        <begin position="122"/>
        <end position="132"/>
    </location>
</feature>
<comment type="subcellular location">
    <subcellularLocation>
        <location evidence="1 2 3">Nucleus</location>
    </subcellularLocation>
</comment>
<dbReference type="STRING" id="1611254.A0A2G5UBI5"/>
<dbReference type="CDD" id="cd00086">
    <property type="entry name" value="homeodomain"/>
    <property type="match status" value="3"/>
</dbReference>
<feature type="domain" description="Homeobox" evidence="6">
    <location>
        <begin position="349"/>
        <end position="409"/>
    </location>
</feature>
<feature type="compositionally biased region" description="Basic and acidic residues" evidence="5">
    <location>
        <begin position="325"/>
        <end position="347"/>
    </location>
</feature>
<dbReference type="InterPro" id="IPR009057">
    <property type="entry name" value="Homeodomain-like_sf"/>
</dbReference>